<gene>
    <name evidence="1" type="ORF">GCM10017668_48370</name>
</gene>
<dbReference type="RefSeq" id="WP_190902571.1">
    <property type="nucleotide sequence ID" value="NZ_AP023439.1"/>
</dbReference>
<name>A0A7G1NMP7_9ACTN</name>
<protein>
    <submittedName>
        <fullName evidence="1">Uncharacterized protein</fullName>
    </submittedName>
</protein>
<dbReference type="AlphaFoldDB" id="A0A7G1NMP7"/>
<evidence type="ECO:0000313" key="1">
    <source>
        <dbReference type="EMBL" id="BCL22994.1"/>
    </source>
</evidence>
<reference evidence="1 2" key="1">
    <citation type="journal article" date="2014" name="Int. J. Syst. Evol. Microbiol.">
        <title>Complete genome sequence of Corynebacterium casei LMG S-19264T (=DSM 44701T), isolated from a smear-ripened cheese.</title>
        <authorList>
            <consortium name="US DOE Joint Genome Institute (JGI-PGF)"/>
            <person name="Walter F."/>
            <person name="Albersmeier A."/>
            <person name="Kalinowski J."/>
            <person name="Ruckert C."/>
        </authorList>
    </citation>
    <scope>NUCLEOTIDE SEQUENCE [LARGE SCALE GENOMIC DNA]</scope>
    <source>
        <strain evidence="1 2">JCM 4255</strain>
    </source>
</reference>
<sequence length="174" mass="19383">MDFDALTSLCRHDLRQVLAEKHPDSALAHPGGSRGQQGCCTFCSIHQIYGDHDMVRRSRAAVASEMEYIKETLVDARVIAPPARGIEWVNDFCDLIDLGRTMCHPEMTLAELKEQQRWIHVECRGDERHDNVCEVLNPLADTPAEETTVLSAPTVAELPRDNRFLVAASAGDES</sequence>
<dbReference type="EMBL" id="AP023439">
    <property type="protein sequence ID" value="BCL22994.1"/>
    <property type="molecule type" value="Genomic_DNA"/>
</dbReference>
<dbReference type="KEGG" id="stui:GCM10017668_48370"/>
<accession>A0A7G1NMP7</accession>
<organism evidence="1 2">
    <name type="scientific">Streptomyces tuirus</name>
    <dbReference type="NCBI Taxonomy" id="68278"/>
    <lineage>
        <taxon>Bacteria</taxon>
        <taxon>Bacillati</taxon>
        <taxon>Actinomycetota</taxon>
        <taxon>Actinomycetes</taxon>
        <taxon>Kitasatosporales</taxon>
        <taxon>Streptomycetaceae</taxon>
        <taxon>Streptomyces</taxon>
    </lineage>
</organism>
<dbReference type="Proteomes" id="UP000516373">
    <property type="component" value="Chromosome"/>
</dbReference>
<proteinExistence type="predicted"/>
<evidence type="ECO:0000313" key="2">
    <source>
        <dbReference type="Proteomes" id="UP000516373"/>
    </source>
</evidence>